<name>A0A4Y7K9R1_PAPSO</name>
<proteinExistence type="predicted"/>
<dbReference type="Gramene" id="RZC69072">
    <property type="protein sequence ID" value="RZC69072"/>
    <property type="gene ID" value="C5167_032184"/>
</dbReference>
<dbReference type="AlphaFoldDB" id="A0A4Y7K9R1"/>
<evidence type="ECO:0000313" key="2">
    <source>
        <dbReference type="Proteomes" id="UP000316621"/>
    </source>
</evidence>
<gene>
    <name evidence="1" type="ORF">C5167_032184</name>
</gene>
<dbReference type="Proteomes" id="UP000316621">
    <property type="component" value="Chromosome 7"/>
</dbReference>
<accession>A0A4Y7K9R1</accession>
<reference evidence="1 2" key="1">
    <citation type="journal article" date="2018" name="Science">
        <title>The opium poppy genome and morphinan production.</title>
        <authorList>
            <person name="Guo L."/>
            <person name="Winzer T."/>
            <person name="Yang X."/>
            <person name="Li Y."/>
            <person name="Ning Z."/>
            <person name="He Z."/>
            <person name="Teodor R."/>
            <person name="Lu Y."/>
            <person name="Bowser T.A."/>
            <person name="Graham I.A."/>
            <person name="Ye K."/>
        </authorList>
    </citation>
    <scope>NUCLEOTIDE SEQUENCE [LARGE SCALE GENOMIC DNA]</scope>
    <source>
        <strain evidence="2">cv. HN1</strain>
        <tissue evidence="1">Leaves</tissue>
    </source>
</reference>
<organism evidence="1 2">
    <name type="scientific">Papaver somniferum</name>
    <name type="common">Opium poppy</name>
    <dbReference type="NCBI Taxonomy" id="3469"/>
    <lineage>
        <taxon>Eukaryota</taxon>
        <taxon>Viridiplantae</taxon>
        <taxon>Streptophyta</taxon>
        <taxon>Embryophyta</taxon>
        <taxon>Tracheophyta</taxon>
        <taxon>Spermatophyta</taxon>
        <taxon>Magnoliopsida</taxon>
        <taxon>Ranunculales</taxon>
        <taxon>Papaveraceae</taxon>
        <taxon>Papaveroideae</taxon>
        <taxon>Papaver</taxon>
    </lineage>
</organism>
<evidence type="ECO:0000313" key="1">
    <source>
        <dbReference type="EMBL" id="RZC69072.1"/>
    </source>
</evidence>
<dbReference type="EMBL" id="CM010721">
    <property type="protein sequence ID" value="RZC69072.1"/>
    <property type="molecule type" value="Genomic_DNA"/>
</dbReference>
<sequence length="76" mass="9046">MSQIKRVKYLYRFEVKKSNNFFICCKRSGKCKVDISLVQGEHQVEIEIRGFQNETGMYIHGGLKVYLKMQASRYKY</sequence>
<keyword evidence="2" id="KW-1185">Reference proteome</keyword>
<protein>
    <submittedName>
        <fullName evidence="1">Uncharacterized protein</fullName>
    </submittedName>
</protein>